<feature type="compositionally biased region" description="Gly residues" evidence="1">
    <location>
        <begin position="310"/>
        <end position="322"/>
    </location>
</feature>
<proteinExistence type="predicted"/>
<reference evidence="2" key="1">
    <citation type="submission" date="2023-10" db="EMBL/GenBank/DDBJ databases">
        <authorList>
            <person name="Chen Y."/>
            <person name="Shah S."/>
            <person name="Dougan E. K."/>
            <person name="Thang M."/>
            <person name="Chan C."/>
        </authorList>
    </citation>
    <scope>NUCLEOTIDE SEQUENCE [LARGE SCALE GENOMIC DNA]</scope>
</reference>
<gene>
    <name evidence="2" type="ORF">PCOR1329_LOCUS31367</name>
</gene>
<sequence length="430" mass="46027">MAEAAAQAAIAAALEPTGAIMTAITAEITKAFNQGEVGDLAITAGATAAANTHSVPAVVTALKDPASELSKAVQAECERRADAAFPYRARLRQLSVAEWEAAWRDLVVDADHLASTLKAAEQNPALANIWALSAANPGNAELAELKRASTVRYAAKLRWKSLCFPEQGGSWDRLKNYLTEKADAPIDNVKALARSLLVLLNLTERRCTVVQSANRTGPEKAASQKTALLPLMYHTIKQYKKRTTKATASVPLEHEILLRDFAQDLILGEAALVTSLATKRSFDISELSSGQGLFEEEGQPAAKAQRSSGAGPGGSSPAGGGAAKDAAKDRKQLVSHLLNELSALIPNNPPKKLQAWIDRQCQVDDAHRSAMMTIFSNHVCKNCLMAGKGIVKHTLRKCRELKNPCLLPCTKCTGAGRTTNVVQWMADCKC</sequence>
<keyword evidence="3" id="KW-1185">Reference proteome</keyword>
<evidence type="ECO:0000313" key="2">
    <source>
        <dbReference type="EMBL" id="CAK0833774.1"/>
    </source>
</evidence>
<evidence type="ECO:0000313" key="3">
    <source>
        <dbReference type="Proteomes" id="UP001189429"/>
    </source>
</evidence>
<evidence type="ECO:0000256" key="1">
    <source>
        <dbReference type="SAM" id="MobiDB-lite"/>
    </source>
</evidence>
<protein>
    <submittedName>
        <fullName evidence="2">Uncharacterized protein</fullName>
    </submittedName>
</protein>
<dbReference type="Proteomes" id="UP001189429">
    <property type="component" value="Unassembled WGS sequence"/>
</dbReference>
<organism evidence="2 3">
    <name type="scientific">Prorocentrum cordatum</name>
    <dbReference type="NCBI Taxonomy" id="2364126"/>
    <lineage>
        <taxon>Eukaryota</taxon>
        <taxon>Sar</taxon>
        <taxon>Alveolata</taxon>
        <taxon>Dinophyceae</taxon>
        <taxon>Prorocentrales</taxon>
        <taxon>Prorocentraceae</taxon>
        <taxon>Prorocentrum</taxon>
    </lineage>
</organism>
<dbReference type="EMBL" id="CAUYUJ010012336">
    <property type="protein sequence ID" value="CAK0833774.1"/>
    <property type="molecule type" value="Genomic_DNA"/>
</dbReference>
<name>A0ABN9SPG7_9DINO</name>
<accession>A0ABN9SPG7</accession>
<feature type="region of interest" description="Disordered" evidence="1">
    <location>
        <begin position="293"/>
        <end position="326"/>
    </location>
</feature>
<comment type="caution">
    <text evidence="2">The sequence shown here is derived from an EMBL/GenBank/DDBJ whole genome shotgun (WGS) entry which is preliminary data.</text>
</comment>